<feature type="compositionally biased region" description="Low complexity" evidence="1">
    <location>
        <begin position="95"/>
        <end position="113"/>
    </location>
</feature>
<dbReference type="Proteomes" id="UP000095282">
    <property type="component" value="Unplaced"/>
</dbReference>
<keyword evidence="2" id="KW-1185">Reference proteome</keyword>
<feature type="compositionally biased region" description="Low complexity" evidence="1">
    <location>
        <begin position="77"/>
        <end position="86"/>
    </location>
</feature>
<accession>A0A1I7TCR3</accession>
<feature type="compositionally biased region" description="Basic residues" evidence="1">
    <location>
        <begin position="273"/>
        <end position="282"/>
    </location>
</feature>
<dbReference type="WBParaSite" id="Csp11.Scaffold582.g4639.t1">
    <property type="protein sequence ID" value="Csp11.Scaffold582.g4639.t1"/>
    <property type="gene ID" value="Csp11.Scaffold582.g4639"/>
</dbReference>
<dbReference type="STRING" id="1561998.A0A1I7TCR3"/>
<evidence type="ECO:0000313" key="2">
    <source>
        <dbReference type="Proteomes" id="UP000095282"/>
    </source>
</evidence>
<dbReference type="PANTHER" id="PTHR35373">
    <property type="entry name" value="PROTEIN CBG16894"/>
    <property type="match status" value="1"/>
</dbReference>
<sequence length="288" mass="32281">MFSVVEPRSDQFLDARQCKEDNAMSQETAGSDSNFQGRCKSVMNVIRRVLSFREKRPTSQQDSEESTPLSIEMQPIASTPTTATSSNKPRVDSLPSSEMPSTSAASAPSVPRRAPSVYEDPFVAVAADGTIYVKHYYNFNERAEHTMETVRHGHIRRNCRVLNVKNVSRVHYAPGPSCTDRAVCKSWGICSNNVWWASHHNRMDGVNPYTNVVLIDECVLYPGFTVINIDAFAETLQCVGLALDAPFQMGIPSPPLNMLRIPFIDEDEEEAPKKRKQRRQSSKTKPDQ</sequence>
<dbReference type="PANTHER" id="PTHR35373:SF1">
    <property type="entry name" value="SET DOMAIN-CONTAINING PROTEIN"/>
    <property type="match status" value="1"/>
</dbReference>
<proteinExistence type="predicted"/>
<evidence type="ECO:0000256" key="1">
    <source>
        <dbReference type="SAM" id="MobiDB-lite"/>
    </source>
</evidence>
<feature type="region of interest" description="Disordered" evidence="1">
    <location>
        <begin position="265"/>
        <end position="288"/>
    </location>
</feature>
<organism evidence="2 3">
    <name type="scientific">Caenorhabditis tropicalis</name>
    <dbReference type="NCBI Taxonomy" id="1561998"/>
    <lineage>
        <taxon>Eukaryota</taxon>
        <taxon>Metazoa</taxon>
        <taxon>Ecdysozoa</taxon>
        <taxon>Nematoda</taxon>
        <taxon>Chromadorea</taxon>
        <taxon>Rhabditida</taxon>
        <taxon>Rhabditina</taxon>
        <taxon>Rhabditomorpha</taxon>
        <taxon>Rhabditoidea</taxon>
        <taxon>Rhabditidae</taxon>
        <taxon>Peloderinae</taxon>
        <taxon>Caenorhabditis</taxon>
    </lineage>
</organism>
<dbReference type="eggNOG" id="ENOG502SWSP">
    <property type="taxonomic scope" value="Eukaryota"/>
</dbReference>
<feature type="compositionally biased region" description="Polar residues" evidence="1">
    <location>
        <begin position="58"/>
        <end position="69"/>
    </location>
</feature>
<reference evidence="3" key="1">
    <citation type="submission" date="2016-11" db="UniProtKB">
        <authorList>
            <consortium name="WormBaseParasite"/>
        </authorList>
    </citation>
    <scope>IDENTIFICATION</scope>
</reference>
<evidence type="ECO:0000313" key="3">
    <source>
        <dbReference type="WBParaSite" id="Csp11.Scaffold582.g4639.t1"/>
    </source>
</evidence>
<name>A0A1I7TCR3_9PELO</name>
<dbReference type="AlphaFoldDB" id="A0A1I7TCR3"/>
<protein>
    <submittedName>
        <fullName evidence="3">Tudor domain-containing protein</fullName>
    </submittedName>
</protein>
<feature type="region of interest" description="Disordered" evidence="1">
    <location>
        <begin position="53"/>
        <end position="113"/>
    </location>
</feature>